<keyword evidence="2 5" id="KW-0238">DNA-binding</keyword>
<dbReference type="Pfam" id="PF00356">
    <property type="entry name" value="LacI"/>
    <property type="match status" value="1"/>
</dbReference>
<dbReference type="SMART" id="SM00354">
    <property type="entry name" value="HTH_LACI"/>
    <property type="match status" value="1"/>
</dbReference>
<dbReference type="Pfam" id="PF13377">
    <property type="entry name" value="Peripla_BP_3"/>
    <property type="match status" value="1"/>
</dbReference>
<dbReference type="PANTHER" id="PTHR30146:SF109">
    <property type="entry name" value="HTH-TYPE TRANSCRIPTIONAL REGULATOR GALS"/>
    <property type="match status" value="1"/>
</dbReference>
<dbReference type="CDD" id="cd06267">
    <property type="entry name" value="PBP1_LacI_sugar_binding-like"/>
    <property type="match status" value="1"/>
</dbReference>
<dbReference type="InterPro" id="IPR000843">
    <property type="entry name" value="HTH_LacI"/>
</dbReference>
<evidence type="ECO:0000256" key="3">
    <source>
        <dbReference type="ARBA" id="ARBA00023163"/>
    </source>
</evidence>
<accession>A0ABV6R838</accession>
<dbReference type="EMBL" id="JBHLSV010000004">
    <property type="protein sequence ID" value="MFC0673146.1"/>
    <property type="molecule type" value="Genomic_DNA"/>
</dbReference>
<dbReference type="PROSITE" id="PS00356">
    <property type="entry name" value="HTH_LACI_1"/>
    <property type="match status" value="1"/>
</dbReference>
<evidence type="ECO:0000313" key="6">
    <source>
        <dbReference type="Proteomes" id="UP001589793"/>
    </source>
</evidence>
<organism evidence="5 6">
    <name type="scientific">Brachybacterium hainanense</name>
    <dbReference type="NCBI Taxonomy" id="1541174"/>
    <lineage>
        <taxon>Bacteria</taxon>
        <taxon>Bacillati</taxon>
        <taxon>Actinomycetota</taxon>
        <taxon>Actinomycetes</taxon>
        <taxon>Micrococcales</taxon>
        <taxon>Dermabacteraceae</taxon>
        <taxon>Brachybacterium</taxon>
    </lineage>
</organism>
<comment type="caution">
    <text evidence="5">The sequence shown here is derived from an EMBL/GenBank/DDBJ whole genome shotgun (WGS) entry which is preliminary data.</text>
</comment>
<evidence type="ECO:0000256" key="2">
    <source>
        <dbReference type="ARBA" id="ARBA00023125"/>
    </source>
</evidence>
<reference evidence="5 6" key="1">
    <citation type="submission" date="2024-09" db="EMBL/GenBank/DDBJ databases">
        <authorList>
            <person name="Sun Q."/>
            <person name="Mori K."/>
        </authorList>
    </citation>
    <scope>NUCLEOTIDE SEQUENCE [LARGE SCALE GENOMIC DNA]</scope>
    <source>
        <strain evidence="5 6">CICC 10874</strain>
    </source>
</reference>
<dbReference type="RefSeq" id="WP_376978481.1">
    <property type="nucleotide sequence ID" value="NZ_JBHLSV010000004.1"/>
</dbReference>
<dbReference type="Gene3D" id="1.10.260.40">
    <property type="entry name" value="lambda repressor-like DNA-binding domains"/>
    <property type="match status" value="1"/>
</dbReference>
<dbReference type="SUPFAM" id="SSF47413">
    <property type="entry name" value="lambda repressor-like DNA-binding domains"/>
    <property type="match status" value="1"/>
</dbReference>
<evidence type="ECO:0000259" key="4">
    <source>
        <dbReference type="PROSITE" id="PS50932"/>
    </source>
</evidence>
<evidence type="ECO:0000256" key="1">
    <source>
        <dbReference type="ARBA" id="ARBA00023015"/>
    </source>
</evidence>
<feature type="domain" description="HTH lacI-type" evidence="4">
    <location>
        <begin position="3"/>
        <end position="58"/>
    </location>
</feature>
<keyword evidence="6" id="KW-1185">Reference proteome</keyword>
<dbReference type="Gene3D" id="3.40.50.2300">
    <property type="match status" value="2"/>
</dbReference>
<dbReference type="SUPFAM" id="SSF53822">
    <property type="entry name" value="Periplasmic binding protein-like I"/>
    <property type="match status" value="1"/>
</dbReference>
<dbReference type="GO" id="GO:0003677">
    <property type="term" value="F:DNA binding"/>
    <property type="evidence" value="ECO:0007669"/>
    <property type="project" value="UniProtKB-KW"/>
</dbReference>
<dbReference type="InterPro" id="IPR028082">
    <property type="entry name" value="Peripla_BP_I"/>
</dbReference>
<keyword evidence="1" id="KW-0805">Transcription regulation</keyword>
<dbReference type="InterPro" id="IPR046335">
    <property type="entry name" value="LacI/GalR-like_sensor"/>
</dbReference>
<dbReference type="InterPro" id="IPR010982">
    <property type="entry name" value="Lambda_DNA-bd_dom_sf"/>
</dbReference>
<dbReference type="CDD" id="cd01392">
    <property type="entry name" value="HTH_LacI"/>
    <property type="match status" value="1"/>
</dbReference>
<gene>
    <name evidence="5" type="ORF">ACFFF6_04150</name>
</gene>
<name>A0ABV6R838_9MICO</name>
<protein>
    <submittedName>
        <fullName evidence="5">LacI family DNA-binding transcriptional regulator</fullName>
    </submittedName>
</protein>
<sequence>MAVTMADVARRAGVSPKTVSNVLGDRYPYIRPETRSRVLAAVEELGYRLNTSARALRTNRTGVIGLALPEMRAPYFAELADEVSRAAREVGLRVVVENIEPEPHVAVDHMAFARTQGLDGALIAPATRADVALESAPAGFPLVVLGDRRLEDDVDQVFLANAQGARLAVEHLLAIGRTRIALLGADPDQLIGNAAERTAAYRAVLDEHGLAEDPTLLIACPGWTSAAGAEALAQALHAGLQLDAVLALTDSLALGALWALDQAGLGVPDEVSVIGFDGIDDGRFSVPALSTVAVDRHRTARAAVDLLARRLAQPDADLPPAAIEIETELIVRDSSVPRG</sequence>
<keyword evidence="3" id="KW-0804">Transcription</keyword>
<dbReference type="PROSITE" id="PS50932">
    <property type="entry name" value="HTH_LACI_2"/>
    <property type="match status" value="1"/>
</dbReference>
<evidence type="ECO:0000313" key="5">
    <source>
        <dbReference type="EMBL" id="MFC0673146.1"/>
    </source>
</evidence>
<dbReference type="Proteomes" id="UP001589793">
    <property type="component" value="Unassembled WGS sequence"/>
</dbReference>
<proteinExistence type="predicted"/>
<dbReference type="PANTHER" id="PTHR30146">
    <property type="entry name" value="LACI-RELATED TRANSCRIPTIONAL REPRESSOR"/>
    <property type="match status" value="1"/>
</dbReference>